<comment type="caution">
    <text evidence="2">The sequence shown here is derived from an EMBL/GenBank/DDBJ whole genome shotgun (WGS) entry which is preliminary data.</text>
</comment>
<dbReference type="Gene3D" id="3.30.70.2660">
    <property type="match status" value="1"/>
</dbReference>
<evidence type="ECO:0000256" key="1">
    <source>
        <dbReference type="ARBA" id="ARBA00023118"/>
    </source>
</evidence>
<sequence length="280" mass="29745">MTESSGATAGHGTGDWEAPVISDGVPDRCLQCTIRADWGHFRRIDRTVTKQTYRIPPRTTIAGLLAAIAGLDRDSYYDAFSLERSAIGIEVLEPVRTMTMPSLGLGTNPSETFERAGGTGRKTVQVEYPDSTTNRQIHSYEYLVDPAYRLSIATEDQAVYETLANRLDAGTSHYTPSMGLSELLATVTTPEAVETSVGSVAGDGTSVSVASAIPDATDAVIPQPGQTQHVERVPAAMAADASGRWTTDYADYAFAGGESIEAAPAELSLGTVGDRAIAFY</sequence>
<accession>A0ABD5ZT39</accession>
<gene>
    <name evidence="2" type="primary">cas5b</name>
    <name evidence="2" type="ORF">ACFQJ4_15125</name>
</gene>
<organism evidence="2 3">
    <name type="scientific">Halosegnis marinus</name>
    <dbReference type="NCBI Taxonomy" id="3034023"/>
    <lineage>
        <taxon>Archaea</taxon>
        <taxon>Methanobacteriati</taxon>
        <taxon>Methanobacteriota</taxon>
        <taxon>Stenosarchaea group</taxon>
        <taxon>Halobacteria</taxon>
        <taxon>Halobacteriales</taxon>
        <taxon>Natronomonadaceae</taxon>
        <taxon>Halosegnis</taxon>
    </lineage>
</organism>
<dbReference type="NCBIfam" id="TIGR02592">
    <property type="entry name" value="cas_Cas5h"/>
    <property type="match status" value="1"/>
</dbReference>
<evidence type="ECO:0000313" key="3">
    <source>
        <dbReference type="Proteomes" id="UP001596398"/>
    </source>
</evidence>
<dbReference type="GO" id="GO:0051607">
    <property type="term" value="P:defense response to virus"/>
    <property type="evidence" value="ECO:0007669"/>
    <property type="project" value="UniProtKB-KW"/>
</dbReference>
<dbReference type="InterPro" id="IPR013422">
    <property type="entry name" value="CRISPR-assoc_prot_Cas5_N"/>
</dbReference>
<reference evidence="2 3" key="1">
    <citation type="journal article" date="2019" name="Int. J. Syst. Evol. Microbiol.">
        <title>The Global Catalogue of Microorganisms (GCM) 10K type strain sequencing project: providing services to taxonomists for standard genome sequencing and annotation.</title>
        <authorList>
            <consortium name="The Broad Institute Genomics Platform"/>
            <consortium name="The Broad Institute Genome Sequencing Center for Infectious Disease"/>
            <person name="Wu L."/>
            <person name="Ma J."/>
        </authorList>
    </citation>
    <scope>NUCLEOTIDE SEQUENCE [LARGE SCALE GENOMIC DNA]</scope>
    <source>
        <strain evidence="2 3">DT85</strain>
    </source>
</reference>
<dbReference type="NCBIfam" id="TIGR02593">
    <property type="entry name" value="CRISPR_cas5"/>
    <property type="match status" value="1"/>
</dbReference>
<keyword evidence="1" id="KW-0051">Antiviral defense</keyword>
<protein>
    <submittedName>
        <fullName evidence="2">Type I-B CRISPR-associated protein Cas5b</fullName>
    </submittedName>
</protein>
<keyword evidence="3" id="KW-1185">Reference proteome</keyword>
<dbReference type="Pfam" id="PF09704">
    <property type="entry name" value="Cas_Cas5d"/>
    <property type="match status" value="1"/>
</dbReference>
<dbReference type="RefSeq" id="WP_276236223.1">
    <property type="nucleotide sequence ID" value="NZ_CP119803.1"/>
</dbReference>
<evidence type="ECO:0000313" key="2">
    <source>
        <dbReference type="EMBL" id="MFC7236631.1"/>
    </source>
</evidence>
<dbReference type="Proteomes" id="UP001596398">
    <property type="component" value="Unassembled WGS sequence"/>
</dbReference>
<dbReference type="InterPro" id="IPR021124">
    <property type="entry name" value="CRISPR-assoc_prot_Cas5"/>
</dbReference>
<dbReference type="AlphaFoldDB" id="A0ABD5ZT39"/>
<name>A0ABD5ZT39_9EURY</name>
<dbReference type="InterPro" id="IPR013421">
    <property type="entry name" value="CRISPR-assoc_prot_Cas5_HALMA"/>
</dbReference>
<dbReference type="GeneID" id="79268370"/>
<dbReference type="EMBL" id="JBHTAP010000002">
    <property type="protein sequence ID" value="MFC7236631.1"/>
    <property type="molecule type" value="Genomic_DNA"/>
</dbReference>
<proteinExistence type="predicted"/>